<dbReference type="GO" id="GO:0043565">
    <property type="term" value="F:sequence-specific DNA binding"/>
    <property type="evidence" value="ECO:0007669"/>
    <property type="project" value="InterPro"/>
</dbReference>
<dbReference type="SMART" id="SM00342">
    <property type="entry name" value="HTH_ARAC"/>
    <property type="match status" value="1"/>
</dbReference>
<evidence type="ECO:0000256" key="1">
    <source>
        <dbReference type="ARBA" id="ARBA00023015"/>
    </source>
</evidence>
<dbReference type="EMBL" id="CP002390">
    <property type="protein sequence ID" value="EFE28337.1"/>
    <property type="molecule type" value="Genomic_DNA"/>
</dbReference>
<dbReference type="Proteomes" id="UP000007468">
    <property type="component" value="Chromosome"/>
</dbReference>
<evidence type="ECO:0000313" key="6">
    <source>
        <dbReference type="Proteomes" id="UP000007468"/>
    </source>
</evidence>
<accession>D6GRP6</accession>
<dbReference type="InterPro" id="IPR053142">
    <property type="entry name" value="PchR_regulatory_protein"/>
</dbReference>
<dbReference type="SUPFAM" id="SSF46689">
    <property type="entry name" value="Homeodomain-like"/>
    <property type="match status" value="1"/>
</dbReference>
<dbReference type="PANTHER" id="PTHR47893:SF1">
    <property type="entry name" value="REGULATORY PROTEIN PCHR"/>
    <property type="match status" value="1"/>
</dbReference>
<dbReference type="InterPro" id="IPR018062">
    <property type="entry name" value="HTH_AraC-typ_CS"/>
</dbReference>
<protein>
    <submittedName>
        <fullName evidence="5">Transcriptional regulator, AraC family</fullName>
    </submittedName>
</protein>
<dbReference type="eggNOG" id="COG2207">
    <property type="taxonomic scope" value="Bacteria"/>
</dbReference>
<dbReference type="InterPro" id="IPR020449">
    <property type="entry name" value="Tscrpt_reg_AraC-type_HTH"/>
</dbReference>
<dbReference type="STRING" id="546269.HMPREF0389_00252"/>
<evidence type="ECO:0000256" key="2">
    <source>
        <dbReference type="ARBA" id="ARBA00023125"/>
    </source>
</evidence>
<dbReference type="KEGG" id="faa:HMPREF0389_00252"/>
<reference evidence="6" key="1">
    <citation type="submission" date="2010-12" db="EMBL/GenBank/DDBJ databases">
        <title>The genome sequence of Filifactor alocis strain ATCC 35896.</title>
        <authorList>
            <consortium name="The Broad Institute Genome Sequencing Platform"/>
            <person name="Ward D."/>
            <person name="Earl A."/>
            <person name="Feldgarden M."/>
            <person name="Young S.K."/>
            <person name="Gargeya S."/>
            <person name="Zeng Q."/>
            <person name="Alvarado L."/>
            <person name="Berlin A."/>
            <person name="Bochicchio J."/>
            <person name="Chapman S.B."/>
            <person name="Chen Z."/>
            <person name="Freedman E."/>
            <person name="Gellesch M."/>
            <person name="Goldberg J."/>
            <person name="Griggs A."/>
            <person name="Gujja S."/>
            <person name="Heilman E."/>
            <person name="Heiman D."/>
            <person name="Howarth C."/>
            <person name="Mehta T."/>
            <person name="Neiman D."/>
            <person name="Pearson M."/>
            <person name="Roberts A."/>
            <person name="Saif S."/>
            <person name="Shea T."/>
            <person name="Shenoy N."/>
            <person name="Sisk P."/>
            <person name="Stolte C."/>
            <person name="Sykes S."/>
            <person name="White J."/>
            <person name="Yandava C."/>
            <person name="Izard J."/>
            <person name="Blanton J.M."/>
            <person name="Baranova O.V."/>
            <person name="Tanner A.C."/>
            <person name="Dewhirst F.E."/>
            <person name="Haas B."/>
            <person name="Nusbaum C."/>
            <person name="Birren B."/>
        </authorList>
    </citation>
    <scope>NUCLEOTIDE SEQUENCE [LARGE SCALE GENOMIC DNA]</scope>
    <source>
        <strain evidence="6">ATCC 35896 / D40 B5</strain>
    </source>
</reference>
<dbReference type="InterPro" id="IPR009057">
    <property type="entry name" value="Homeodomain-like_sf"/>
</dbReference>
<dbReference type="GO" id="GO:0003700">
    <property type="term" value="F:DNA-binding transcription factor activity"/>
    <property type="evidence" value="ECO:0007669"/>
    <property type="project" value="InterPro"/>
</dbReference>
<feature type="domain" description="HTH araC/xylS-type" evidence="4">
    <location>
        <begin position="226"/>
        <end position="324"/>
    </location>
</feature>
<evidence type="ECO:0000259" key="4">
    <source>
        <dbReference type="PROSITE" id="PS01124"/>
    </source>
</evidence>
<dbReference type="PANTHER" id="PTHR47893">
    <property type="entry name" value="REGULATORY PROTEIN PCHR"/>
    <property type="match status" value="1"/>
</dbReference>
<keyword evidence="2" id="KW-0238">DNA-binding</keyword>
<dbReference type="Pfam" id="PF12833">
    <property type="entry name" value="HTH_18"/>
    <property type="match status" value="1"/>
</dbReference>
<dbReference type="OrthoDB" id="9774814at2"/>
<dbReference type="PROSITE" id="PS01124">
    <property type="entry name" value="HTH_ARAC_FAMILY_2"/>
    <property type="match status" value="1"/>
</dbReference>
<keyword evidence="6" id="KW-1185">Reference proteome</keyword>
<dbReference type="Gene3D" id="1.10.10.60">
    <property type="entry name" value="Homeodomain-like"/>
    <property type="match status" value="1"/>
</dbReference>
<sequence length="326" mass="37261">MKYFVYSQADYIDFYKAVSSSVITDGRETIFHIAPSWGNGTVTFFHISEYSSFLMFDICFSETVEIIYELPRDHFEIAYCVKGNSVLIEGKNKKDISPNTMTLSMATMSKETAKGILKIPKGIQYVNLAFAFSKEACCHYFGSVGFKLWNTALNGDDRDEQFFFNQEFLPQVRNAFFQIQSCAIKDKNAKCLFIESRISEIISYICEAGLREEQLDIDAFEKEQIKKIPSRMTEDFLNPPTISELSRELGLNITKLKKGFKLLYGTTIYGYHKKAKLQHARDLLLNTELTILDVAYQSGYISQSQFGVAFKEEFGVTPSDVRKNGF</sequence>
<dbReference type="AlphaFoldDB" id="D6GRP6"/>
<gene>
    <name evidence="5" type="ordered locus">HMPREF0389_00252</name>
</gene>
<evidence type="ECO:0000313" key="5">
    <source>
        <dbReference type="EMBL" id="EFE28337.1"/>
    </source>
</evidence>
<dbReference type="PRINTS" id="PR00032">
    <property type="entry name" value="HTHARAC"/>
</dbReference>
<dbReference type="InterPro" id="IPR018060">
    <property type="entry name" value="HTH_AraC"/>
</dbReference>
<proteinExistence type="predicted"/>
<keyword evidence="1" id="KW-0805">Transcription regulation</keyword>
<keyword evidence="3" id="KW-0804">Transcription</keyword>
<dbReference type="RefSeq" id="WP_014262055.1">
    <property type="nucleotide sequence ID" value="NC_016630.1"/>
</dbReference>
<dbReference type="PROSITE" id="PS00041">
    <property type="entry name" value="HTH_ARAC_FAMILY_1"/>
    <property type="match status" value="1"/>
</dbReference>
<evidence type="ECO:0000256" key="3">
    <source>
        <dbReference type="ARBA" id="ARBA00023163"/>
    </source>
</evidence>
<name>D6GRP6_FILAD</name>
<organism evidence="5 6">
    <name type="scientific">Filifactor alocis (strain ATCC 35896 / CCUG 47790 / D40 B5)</name>
    <name type="common">Fusobacterium alocis</name>
    <dbReference type="NCBI Taxonomy" id="546269"/>
    <lineage>
        <taxon>Bacteria</taxon>
        <taxon>Bacillati</taxon>
        <taxon>Bacillota</taxon>
        <taxon>Clostridia</taxon>
        <taxon>Peptostreptococcales</taxon>
        <taxon>Filifactoraceae</taxon>
        <taxon>Filifactor</taxon>
    </lineage>
</organism>